<dbReference type="NCBIfam" id="TIGR00281">
    <property type="entry name" value="SMC-Scp complex subunit ScpB"/>
    <property type="match status" value="1"/>
</dbReference>
<dbReference type="GeneID" id="66353697"/>
<evidence type="ECO:0000256" key="2">
    <source>
        <dbReference type="ARBA" id="ARBA00022618"/>
    </source>
</evidence>
<evidence type="ECO:0000313" key="6">
    <source>
        <dbReference type="EMBL" id="CDS86095.1"/>
    </source>
</evidence>
<gene>
    <name evidence="5 8" type="primary">scpB</name>
    <name evidence="6" type="synonym">spcB</name>
    <name evidence="8" type="ORF">BN1095_340022</name>
    <name evidence="7" type="ORF">BN1096_560214</name>
    <name evidence="6" type="ORF">BN1097_540218</name>
    <name evidence="9" type="ORF">KRM00_003496</name>
    <name evidence="10" type="ORF">KRQ00_000545</name>
    <name evidence="12" type="ORF">SAMEA1402366_00581</name>
    <name evidence="11" type="ORF">SAMEA3375112_00194</name>
</gene>
<evidence type="ECO:0000256" key="3">
    <source>
        <dbReference type="ARBA" id="ARBA00022829"/>
    </source>
</evidence>
<evidence type="ECO:0000313" key="7">
    <source>
        <dbReference type="EMBL" id="CDS86581.1"/>
    </source>
</evidence>
<evidence type="ECO:0000313" key="14">
    <source>
        <dbReference type="Proteomes" id="UP000372533"/>
    </source>
</evidence>
<dbReference type="HAMAP" id="MF_01804">
    <property type="entry name" value="ScpB"/>
    <property type="match status" value="1"/>
</dbReference>
<dbReference type="EMBL" id="LK933005">
    <property type="protein sequence ID" value="CDT18912.1"/>
    <property type="molecule type" value="Genomic_DNA"/>
</dbReference>
<dbReference type="EMBL" id="DAEPXK010000054">
    <property type="protein sequence ID" value="HBH1543959.1"/>
    <property type="molecule type" value="Genomic_DNA"/>
</dbReference>
<keyword evidence="1 5" id="KW-0963">Cytoplasm</keyword>
<accession>A0A031WCQ9</accession>
<protein>
    <recommendedName>
        <fullName evidence="5">Segregation and condensation protein B</fullName>
    </recommendedName>
</protein>
<dbReference type="EMBL" id="LK932392">
    <property type="protein sequence ID" value="CDS86095.1"/>
    <property type="molecule type" value="Genomic_DNA"/>
</dbReference>
<comment type="function">
    <text evidence="5">Participates in chromosomal partition during cell division. May act via the formation of a condensin-like complex containing Smc and ScpA that pull DNA away from mid-cell into both cell halves.</text>
</comment>
<evidence type="ECO:0000313" key="12">
    <source>
        <dbReference type="EMBL" id="VHX95842.1"/>
    </source>
</evidence>
<reference evidence="9" key="4">
    <citation type="submission" date="2021-06" db="EMBL/GenBank/DDBJ databases">
        <authorList>
            <consortium name="NCBI Pathogen Detection Project"/>
        </authorList>
    </citation>
    <scope>NUCLEOTIDE SEQUENCE</scope>
    <source>
        <strain evidence="10">Clostridioides</strain>
        <strain evidence="9">HN1000</strain>
    </source>
</reference>
<sequence>MKREDIKYIIESVMFAYGEPISIKELNYIINKELSSKEIEIMLNLLIEEYREQNRGIQIIKLENKYQMCTNKDYAEYIKKIIEPKKKKSLSQATLETLTIIAYKQPITKVEIEDIRGVKCDKVLQTLFENELIREAGRLNKIGKPIIYKTTDEFLKLLNIESLEELPPIENYQEVATNE</sequence>
<dbReference type="Proteomes" id="UP000372533">
    <property type="component" value="Unassembled WGS sequence"/>
</dbReference>
<dbReference type="Gene3D" id="1.10.10.10">
    <property type="entry name" value="Winged helix-like DNA-binding domain superfamily/Winged helix DNA-binding domain"/>
    <property type="match status" value="2"/>
</dbReference>
<dbReference type="OMA" id="PGHPKLY"/>
<dbReference type="Pfam" id="PF04079">
    <property type="entry name" value="SMC_ScpB"/>
    <property type="match status" value="1"/>
</dbReference>
<dbReference type="GO" id="GO:0051301">
    <property type="term" value="P:cell division"/>
    <property type="evidence" value="ECO:0007669"/>
    <property type="project" value="UniProtKB-KW"/>
</dbReference>
<evidence type="ECO:0000313" key="11">
    <source>
        <dbReference type="EMBL" id="SJR81576.1"/>
    </source>
</evidence>
<dbReference type="InterPro" id="IPR036388">
    <property type="entry name" value="WH-like_DNA-bd_sf"/>
</dbReference>
<comment type="subcellular location">
    <subcellularLocation>
        <location evidence="5">Cytoplasm</location>
    </subcellularLocation>
    <text evidence="5">Associated with two foci at the outer edges of the nucleoid region in young cells, and at four foci within both cell halves in older cells.</text>
</comment>
<dbReference type="EMBL" id="CAAJVP010000002">
    <property type="protein sequence ID" value="VHX95842.1"/>
    <property type="molecule type" value="Genomic_DNA"/>
</dbReference>
<dbReference type="Proteomes" id="UP000189137">
    <property type="component" value="Unassembled WGS sequence"/>
</dbReference>
<dbReference type="SUPFAM" id="SSF46785">
    <property type="entry name" value="Winged helix' DNA-binding domain"/>
    <property type="match status" value="2"/>
</dbReference>
<evidence type="ECO:0000313" key="13">
    <source>
        <dbReference type="Proteomes" id="UP000189137"/>
    </source>
</evidence>
<name>A0A031WCQ9_CLODI</name>
<evidence type="ECO:0000313" key="8">
    <source>
        <dbReference type="EMBL" id="CDT18912.1"/>
    </source>
</evidence>
<keyword evidence="4 5" id="KW-0131">Cell cycle</keyword>
<dbReference type="GO" id="GO:0051304">
    <property type="term" value="P:chromosome separation"/>
    <property type="evidence" value="ECO:0007669"/>
    <property type="project" value="InterPro"/>
</dbReference>
<dbReference type="SMR" id="A0A031WCQ9"/>
<comment type="similarity">
    <text evidence="5">Belongs to the ScpB family.</text>
</comment>
<keyword evidence="3 5" id="KW-0159">Chromosome partition</keyword>
<dbReference type="InterPro" id="IPR005234">
    <property type="entry name" value="ScpB_csome_segregation"/>
</dbReference>
<reference evidence="9" key="3">
    <citation type="journal article" date="2018" name="Genome Biol.">
        <title>SKESA: strategic k-mer extension for scrupulous assemblies.</title>
        <authorList>
            <person name="Souvorov A."/>
            <person name="Agarwala R."/>
            <person name="Lipman D.J."/>
        </authorList>
    </citation>
    <scope>NUCLEOTIDE SEQUENCE</scope>
    <source>
        <strain evidence="10">Clostridioides</strain>
        <strain evidence="9">HN1000</strain>
    </source>
</reference>
<dbReference type="EMBL" id="DAEQIJ010000002">
    <property type="protein sequence ID" value="HBH2618820.1"/>
    <property type="molecule type" value="Genomic_DNA"/>
</dbReference>
<dbReference type="Proteomes" id="UP000879542">
    <property type="component" value="Unassembled WGS sequence"/>
</dbReference>
<evidence type="ECO:0000256" key="5">
    <source>
        <dbReference type="HAMAP-Rule" id="MF_01804"/>
    </source>
</evidence>
<dbReference type="PIRSF" id="PIRSF019345">
    <property type="entry name" value="ScpB"/>
    <property type="match status" value="1"/>
</dbReference>
<proteinExistence type="inferred from homology"/>
<evidence type="ECO:0000256" key="4">
    <source>
        <dbReference type="ARBA" id="ARBA00023306"/>
    </source>
</evidence>
<dbReference type="PATRIC" id="fig|1496.1371.peg.2154"/>
<keyword evidence="2 5" id="KW-0132">Cell division</keyword>
<dbReference type="PANTHER" id="PTHR34298:SF2">
    <property type="entry name" value="SEGREGATION AND CONDENSATION PROTEIN B"/>
    <property type="match status" value="1"/>
</dbReference>
<reference evidence="11 13" key="2">
    <citation type="submission" date="2017-02" db="EMBL/GenBank/DDBJ databases">
        <authorList>
            <consortium name="Pathogen Informatics"/>
        </authorList>
    </citation>
    <scope>NUCLEOTIDE SEQUENCE [LARGE SCALE GENOMIC DNA]</scope>
    <source>
        <strain evidence="12">Tl291</strain>
        <strain evidence="14">tl291</strain>
        <strain evidence="11 13">VRECD0157</strain>
    </source>
</reference>
<organism evidence="8">
    <name type="scientific">Clostridioides difficile</name>
    <name type="common">Peptoclostridium difficile</name>
    <dbReference type="NCBI Taxonomy" id="1496"/>
    <lineage>
        <taxon>Bacteria</taxon>
        <taxon>Bacillati</taxon>
        <taxon>Bacillota</taxon>
        <taxon>Clostridia</taxon>
        <taxon>Peptostreptococcales</taxon>
        <taxon>Peptostreptococcaceae</taxon>
        <taxon>Clostridioides</taxon>
    </lineage>
</organism>
<comment type="subunit">
    <text evidence="5">Homodimer. Homodimerization may be required to stabilize the binding of ScpA to the Smc head domains. Component of a cohesin-like complex composed of ScpA, ScpB and the Smc homodimer, in which ScpA and ScpB bind to the head domain of Smc. The presence of the three proteins is required for the association of the complex with DNA.</text>
</comment>
<evidence type="ECO:0000313" key="9">
    <source>
        <dbReference type="EMBL" id="HBH1543959.1"/>
    </source>
</evidence>
<reference evidence="8" key="1">
    <citation type="submission" date="2014-07" db="EMBL/GenBank/DDBJ databases">
        <authorList>
            <person name="Monot Marc"/>
        </authorList>
    </citation>
    <scope>NUCLEOTIDE SEQUENCE</scope>
    <source>
        <strain evidence="8">7032989</strain>
        <strain evidence="6">7032994</strain>
    </source>
</reference>
<dbReference type="PANTHER" id="PTHR34298">
    <property type="entry name" value="SEGREGATION AND CONDENSATION PROTEIN B"/>
    <property type="match status" value="1"/>
</dbReference>
<dbReference type="Proteomes" id="UP000878956">
    <property type="component" value="Unassembled WGS sequence"/>
</dbReference>
<dbReference type="GO" id="GO:0005737">
    <property type="term" value="C:cytoplasm"/>
    <property type="evidence" value="ECO:0007669"/>
    <property type="project" value="UniProtKB-SubCell"/>
</dbReference>
<dbReference type="InterPro" id="IPR036390">
    <property type="entry name" value="WH_DNA-bd_sf"/>
</dbReference>
<dbReference type="AlphaFoldDB" id="A0A031WCQ9"/>
<dbReference type="EMBL" id="FUPS01000001">
    <property type="protein sequence ID" value="SJR81576.1"/>
    <property type="molecule type" value="Genomic_DNA"/>
</dbReference>
<dbReference type="GO" id="GO:0006260">
    <property type="term" value="P:DNA replication"/>
    <property type="evidence" value="ECO:0007669"/>
    <property type="project" value="UniProtKB-UniRule"/>
</dbReference>
<dbReference type="EMBL" id="LK932509">
    <property type="protein sequence ID" value="CDS86581.1"/>
    <property type="molecule type" value="Genomic_DNA"/>
</dbReference>
<dbReference type="RefSeq" id="WP_003428258.1">
    <property type="nucleotide sequence ID" value="NZ_AP025558.1"/>
</dbReference>
<evidence type="ECO:0000313" key="10">
    <source>
        <dbReference type="EMBL" id="HBH2618820.1"/>
    </source>
</evidence>
<evidence type="ECO:0000256" key="1">
    <source>
        <dbReference type="ARBA" id="ARBA00022490"/>
    </source>
</evidence>
<dbReference type="KEGG" id="pdf:CD630DERM_12960"/>